<dbReference type="Pfam" id="PF13489">
    <property type="entry name" value="Methyltransf_23"/>
    <property type="match status" value="1"/>
</dbReference>
<dbReference type="STRING" id="112413.SAMN05421854_108281"/>
<sequence length="245" mass="26618">MVLGVSGVDVTFFEEALRREVRPGSFTVEIGDSALPVAPQPLEWWKREPGAKPPVGSDVLDWVQDGYVLDIGCATGRDLEILARRGVRGHGIELIPAAVEMARAAGVSCVRADVFSYVPPRTVDAVLAVGGNGGMAARLAALPEFLRRLSSWLSETGRIVFTSTDWRKLPPGTFNDGELPEGGYRGDIRMRLWLEDVAGPWFPWLFADPEALEKACSDVGLRIADRKEWQGGIAYAALLERAASA</sequence>
<dbReference type="SUPFAM" id="SSF53335">
    <property type="entry name" value="S-adenosyl-L-methionine-dependent methyltransferases"/>
    <property type="match status" value="1"/>
</dbReference>
<dbReference type="CDD" id="cd02440">
    <property type="entry name" value="AdoMet_MTases"/>
    <property type="match status" value="1"/>
</dbReference>
<dbReference type="GO" id="GO:0032259">
    <property type="term" value="P:methylation"/>
    <property type="evidence" value="ECO:0007669"/>
    <property type="project" value="UniProtKB-KW"/>
</dbReference>
<accession>A0A1I5VCE4</accession>
<keyword evidence="1" id="KW-0489">Methyltransferase</keyword>
<keyword evidence="1" id="KW-0808">Transferase</keyword>
<dbReference type="AlphaFoldDB" id="A0A1I5VCE4"/>
<evidence type="ECO:0000313" key="2">
    <source>
        <dbReference type="Proteomes" id="UP000199137"/>
    </source>
</evidence>
<evidence type="ECO:0000313" key="1">
    <source>
        <dbReference type="EMBL" id="SFQ04596.1"/>
    </source>
</evidence>
<reference evidence="1 2" key="1">
    <citation type="submission" date="2016-10" db="EMBL/GenBank/DDBJ databases">
        <authorList>
            <person name="de Groot N.N."/>
        </authorList>
    </citation>
    <scope>NUCLEOTIDE SEQUENCE [LARGE SCALE GENOMIC DNA]</scope>
    <source>
        <strain evidence="1 2">DSM 44637</strain>
    </source>
</reference>
<dbReference type="GO" id="GO:0008168">
    <property type="term" value="F:methyltransferase activity"/>
    <property type="evidence" value="ECO:0007669"/>
    <property type="project" value="UniProtKB-KW"/>
</dbReference>
<dbReference type="InterPro" id="IPR029063">
    <property type="entry name" value="SAM-dependent_MTases_sf"/>
</dbReference>
<dbReference type="Gene3D" id="3.40.50.150">
    <property type="entry name" value="Vaccinia Virus protein VP39"/>
    <property type="match status" value="1"/>
</dbReference>
<protein>
    <submittedName>
        <fullName evidence="1">Methyltransferase domain-containing protein</fullName>
    </submittedName>
</protein>
<dbReference type="EMBL" id="FOWC01000008">
    <property type="protein sequence ID" value="SFQ04596.1"/>
    <property type="molecule type" value="Genomic_DNA"/>
</dbReference>
<gene>
    <name evidence="1" type="ORF">SAMN05421854_108281</name>
</gene>
<proteinExistence type="predicted"/>
<dbReference type="Proteomes" id="UP000199137">
    <property type="component" value="Unassembled WGS sequence"/>
</dbReference>
<name>A0A1I5VCE4_9PSEU</name>
<organism evidence="1 2">
    <name type="scientific">Amycolatopsis rubida</name>
    <dbReference type="NCBI Taxonomy" id="112413"/>
    <lineage>
        <taxon>Bacteria</taxon>
        <taxon>Bacillati</taxon>
        <taxon>Actinomycetota</taxon>
        <taxon>Actinomycetes</taxon>
        <taxon>Pseudonocardiales</taxon>
        <taxon>Pseudonocardiaceae</taxon>
        <taxon>Amycolatopsis</taxon>
    </lineage>
</organism>